<name>A0A9W6C2C1_9CHLO</name>
<dbReference type="GO" id="GO:0003677">
    <property type="term" value="F:DNA binding"/>
    <property type="evidence" value="ECO:0007669"/>
    <property type="project" value="InterPro"/>
</dbReference>
<organism evidence="2 3">
    <name type="scientific">Pleodorina starrii</name>
    <dbReference type="NCBI Taxonomy" id="330485"/>
    <lineage>
        <taxon>Eukaryota</taxon>
        <taxon>Viridiplantae</taxon>
        <taxon>Chlorophyta</taxon>
        <taxon>core chlorophytes</taxon>
        <taxon>Chlorophyceae</taxon>
        <taxon>CS clade</taxon>
        <taxon>Chlamydomonadales</taxon>
        <taxon>Volvocaceae</taxon>
        <taxon>Pleodorina</taxon>
    </lineage>
</organism>
<dbReference type="GO" id="GO:0006281">
    <property type="term" value="P:DNA repair"/>
    <property type="evidence" value="ECO:0007669"/>
    <property type="project" value="UniProtKB-ARBA"/>
</dbReference>
<reference evidence="2 3" key="1">
    <citation type="journal article" date="2023" name="Commun. Biol.">
        <title>Reorganization of the ancestral sex-determining regions during the evolution of trioecy in Pleodorina starrii.</title>
        <authorList>
            <person name="Takahashi K."/>
            <person name="Suzuki S."/>
            <person name="Kawai-Toyooka H."/>
            <person name="Yamamoto K."/>
            <person name="Hamaji T."/>
            <person name="Ootsuki R."/>
            <person name="Yamaguchi H."/>
            <person name="Kawachi M."/>
            <person name="Higashiyama T."/>
            <person name="Nozaki H."/>
        </authorList>
    </citation>
    <scope>NUCLEOTIDE SEQUENCE [LARGE SCALE GENOMIC DNA]</scope>
    <source>
        <strain evidence="2 3">NIES-4479</strain>
    </source>
</reference>
<feature type="domain" description="Restriction endonuclease type IV Mrr" evidence="1">
    <location>
        <begin position="21"/>
        <end position="134"/>
    </location>
</feature>
<keyword evidence="3" id="KW-1185">Reference proteome</keyword>
<protein>
    <recommendedName>
        <fullName evidence="1">Restriction endonuclease type IV Mrr domain-containing protein</fullName>
    </recommendedName>
</protein>
<evidence type="ECO:0000259" key="1">
    <source>
        <dbReference type="Pfam" id="PF04471"/>
    </source>
</evidence>
<proteinExistence type="predicted"/>
<dbReference type="AlphaFoldDB" id="A0A9W6C2C1"/>
<dbReference type="GO" id="GO:0009307">
    <property type="term" value="P:DNA restriction-modification system"/>
    <property type="evidence" value="ECO:0007669"/>
    <property type="project" value="InterPro"/>
</dbReference>
<evidence type="ECO:0000313" key="2">
    <source>
        <dbReference type="EMBL" id="GLC62603.1"/>
    </source>
</evidence>
<evidence type="ECO:0000313" key="3">
    <source>
        <dbReference type="Proteomes" id="UP001165080"/>
    </source>
</evidence>
<dbReference type="InterPro" id="IPR011335">
    <property type="entry name" value="Restrct_endonuc-II-like"/>
</dbReference>
<accession>A0A9W6C2C1</accession>
<dbReference type="SUPFAM" id="SSF52980">
    <property type="entry name" value="Restriction endonuclease-like"/>
    <property type="match status" value="1"/>
</dbReference>
<dbReference type="InterPro" id="IPR007560">
    <property type="entry name" value="Restrct_endonuc_IV_Mrr"/>
</dbReference>
<dbReference type="GO" id="GO:0004519">
    <property type="term" value="F:endonuclease activity"/>
    <property type="evidence" value="ECO:0007669"/>
    <property type="project" value="InterPro"/>
</dbReference>
<dbReference type="Gene3D" id="3.40.1350.10">
    <property type="match status" value="1"/>
</dbReference>
<comment type="caution">
    <text evidence="2">The sequence shown here is derived from an EMBL/GenBank/DDBJ whole genome shotgun (WGS) entry which is preliminary data.</text>
</comment>
<dbReference type="InterPro" id="IPR011856">
    <property type="entry name" value="tRNA_endonuc-like_dom_sf"/>
</dbReference>
<gene>
    <name evidence="2" type="primary">PLESTB003736</name>
    <name evidence="2" type="ORF">PLESTB_001918300</name>
</gene>
<dbReference type="EMBL" id="BRXU01000067">
    <property type="protein sequence ID" value="GLC62603.1"/>
    <property type="molecule type" value="Genomic_DNA"/>
</dbReference>
<sequence length="168" mass="18666">MALKDHSPEVAFETSRYPPADMTPAEFEQFVVETLRSINHDVDDFEVTLHEMVEGNDGTYDMDATVRFGLAGMDFLVLVEAKKHTHPIKREVSQILHQKVQSSGAQKGMIVSTVPFQRGALDFAKAHGIALVTAYRPTSEGKGTRVTLLDPRHPEHLVEVLTDVSARI</sequence>
<dbReference type="Proteomes" id="UP001165080">
    <property type="component" value="Unassembled WGS sequence"/>
</dbReference>
<dbReference type="Pfam" id="PF04471">
    <property type="entry name" value="Mrr_cat"/>
    <property type="match status" value="1"/>
</dbReference>